<comment type="catalytic activity">
    <reaction evidence="1 10">
        <text>a fatty acyl-[ACP] + phosphate = an acyl phosphate + holo-[ACP]</text>
        <dbReference type="Rhea" id="RHEA:42292"/>
        <dbReference type="Rhea" id="RHEA-COMP:9685"/>
        <dbReference type="Rhea" id="RHEA-COMP:14125"/>
        <dbReference type="ChEBI" id="CHEBI:43474"/>
        <dbReference type="ChEBI" id="CHEBI:59918"/>
        <dbReference type="ChEBI" id="CHEBI:64479"/>
        <dbReference type="ChEBI" id="CHEBI:138651"/>
        <dbReference type="EC" id="2.3.1.274"/>
    </reaction>
</comment>
<evidence type="ECO:0000313" key="11">
    <source>
        <dbReference type="EMBL" id="GEJ56165.1"/>
    </source>
</evidence>
<dbReference type="GO" id="GO:0005737">
    <property type="term" value="C:cytoplasm"/>
    <property type="evidence" value="ECO:0007669"/>
    <property type="project" value="UniProtKB-SubCell"/>
</dbReference>
<gene>
    <name evidence="10 11" type="primary">plsX</name>
    <name evidence="11" type="ORF">AMYX_09060</name>
</gene>
<comment type="similarity">
    <text evidence="10">Belongs to the PlsX family.</text>
</comment>
<keyword evidence="5 10" id="KW-0443">Lipid metabolism</keyword>
<dbReference type="PANTHER" id="PTHR30100">
    <property type="entry name" value="FATTY ACID/PHOSPHOLIPID SYNTHESIS PROTEIN PLSX"/>
    <property type="match status" value="1"/>
</dbReference>
<comment type="caution">
    <text evidence="11">The sequence shown here is derived from an EMBL/GenBank/DDBJ whole genome shotgun (WGS) entry which is preliminary data.</text>
</comment>
<proteinExistence type="inferred from homology"/>
<comment type="function">
    <text evidence="10">Catalyzes the reversible formation of acyl-phosphate (acyl-PO(4)) from acyl-[acyl-carrier-protein] (acyl-ACP). This enzyme utilizes acyl-ACP as fatty acyl donor, but not acyl-CoA.</text>
</comment>
<comment type="pathway">
    <text evidence="10">Lipid metabolism; phospholipid metabolism.</text>
</comment>
<accession>A0A7I9VIH5</accession>
<evidence type="ECO:0000313" key="12">
    <source>
        <dbReference type="Proteomes" id="UP000503640"/>
    </source>
</evidence>
<name>A0A7I9VIH5_9BACT</name>
<comment type="subcellular location">
    <subcellularLocation>
        <location evidence="10">Cytoplasm</location>
    </subcellularLocation>
    <text evidence="10">Associated with the membrane possibly through PlsY.</text>
</comment>
<protein>
    <recommendedName>
        <fullName evidence="8 10">Phosphate acyltransferase</fullName>
        <ecNumber evidence="8 10">2.3.1.274</ecNumber>
    </recommendedName>
    <alternativeName>
        <fullName evidence="10">Acyl-ACP phosphotransacylase</fullName>
    </alternativeName>
    <alternativeName>
        <fullName evidence="10">Acyl-[acyl-carrier-protein]--phosphate acyltransferase</fullName>
    </alternativeName>
    <alternativeName>
        <fullName evidence="10">Phosphate-acyl-ACP acyltransferase</fullName>
    </alternativeName>
</protein>
<evidence type="ECO:0000256" key="3">
    <source>
        <dbReference type="ARBA" id="ARBA00022516"/>
    </source>
</evidence>
<keyword evidence="2 10" id="KW-0963">Cytoplasm</keyword>
<keyword evidence="11" id="KW-0012">Acyltransferase</keyword>
<dbReference type="NCBIfam" id="TIGR00182">
    <property type="entry name" value="plsX"/>
    <property type="match status" value="1"/>
</dbReference>
<evidence type="ECO:0000256" key="10">
    <source>
        <dbReference type="HAMAP-Rule" id="MF_00019"/>
    </source>
</evidence>
<dbReference type="PIRSF" id="PIRSF002465">
    <property type="entry name" value="Phsphlp_syn_PlsX"/>
    <property type="match status" value="1"/>
</dbReference>
<keyword evidence="4 10" id="KW-0808">Transferase</keyword>
<dbReference type="InterPro" id="IPR003664">
    <property type="entry name" value="FA_synthesis"/>
</dbReference>
<evidence type="ECO:0000256" key="6">
    <source>
        <dbReference type="ARBA" id="ARBA00023209"/>
    </source>
</evidence>
<keyword evidence="6 10" id="KW-0594">Phospholipid biosynthesis</keyword>
<sequence>MTEARALPVAVDAMGGDHAPAAIVQGAVAAARQGFRVVLVGPEEVVRRELSRCDAGGLPIEVRHASEVVAMDDHPGQAMRRKKDNSIRVCFELVKRGEACGMVSAGNSGAVMAGGVFVLGRLEGVERPGIMSVLPALTGRPLLVDAGANVECRPIHLVQFALMAEVYARRVLGVARPRVAVLANGEEASKGTDLTRAASAALRLAPVDFRGYCEGRDLLTGDFDVVVTDGFTGNVALKTMEGTAKVIGELIKGALRSTPVAMLGGLLAKRALGAMKRKVDWREIGGAPLIGVDGVGFITHGSSDALAIQNAVRRVQAAADAHATDEIARAAGQAEALLAAAAAQAAGGTHQQGRPGAAPEA</sequence>
<dbReference type="SUPFAM" id="SSF53659">
    <property type="entry name" value="Isocitrate/Isopropylmalate dehydrogenase-like"/>
    <property type="match status" value="1"/>
</dbReference>
<keyword evidence="3 10" id="KW-0444">Lipid biosynthesis</keyword>
<keyword evidence="12" id="KW-1185">Reference proteome</keyword>
<evidence type="ECO:0000256" key="5">
    <source>
        <dbReference type="ARBA" id="ARBA00023098"/>
    </source>
</evidence>
<keyword evidence="7 10" id="KW-1208">Phospholipid metabolism</keyword>
<dbReference type="Pfam" id="PF02504">
    <property type="entry name" value="FA_synthesis"/>
    <property type="match status" value="1"/>
</dbReference>
<dbReference type="GO" id="GO:0043811">
    <property type="term" value="F:phosphate:acyl-[acyl carrier protein] acyltransferase activity"/>
    <property type="evidence" value="ECO:0007669"/>
    <property type="project" value="UniProtKB-UniRule"/>
</dbReference>
<dbReference type="Gene3D" id="3.40.718.10">
    <property type="entry name" value="Isopropylmalate Dehydrogenase"/>
    <property type="match status" value="1"/>
</dbReference>
<evidence type="ECO:0000256" key="9">
    <source>
        <dbReference type="ARBA" id="ARBA00046608"/>
    </source>
</evidence>
<dbReference type="AlphaFoldDB" id="A0A7I9VIH5"/>
<evidence type="ECO:0000256" key="7">
    <source>
        <dbReference type="ARBA" id="ARBA00023264"/>
    </source>
</evidence>
<dbReference type="Proteomes" id="UP000503640">
    <property type="component" value="Unassembled WGS sequence"/>
</dbReference>
<dbReference type="EC" id="2.3.1.274" evidence="8 10"/>
<evidence type="ECO:0000256" key="8">
    <source>
        <dbReference type="ARBA" id="ARBA00024069"/>
    </source>
</evidence>
<dbReference type="HAMAP" id="MF_00019">
    <property type="entry name" value="PlsX"/>
    <property type="match status" value="1"/>
</dbReference>
<evidence type="ECO:0000256" key="1">
    <source>
        <dbReference type="ARBA" id="ARBA00001232"/>
    </source>
</evidence>
<dbReference type="PANTHER" id="PTHR30100:SF1">
    <property type="entry name" value="PHOSPHATE ACYLTRANSFERASE"/>
    <property type="match status" value="1"/>
</dbReference>
<dbReference type="GO" id="GO:0008654">
    <property type="term" value="P:phospholipid biosynthetic process"/>
    <property type="evidence" value="ECO:0007669"/>
    <property type="project" value="UniProtKB-KW"/>
</dbReference>
<dbReference type="InterPro" id="IPR012281">
    <property type="entry name" value="Phospholipid_synth_PlsX-like"/>
</dbReference>
<evidence type="ECO:0000256" key="4">
    <source>
        <dbReference type="ARBA" id="ARBA00022679"/>
    </source>
</evidence>
<dbReference type="EMBL" id="BJTG01000002">
    <property type="protein sequence ID" value="GEJ56165.1"/>
    <property type="molecule type" value="Genomic_DNA"/>
</dbReference>
<organism evidence="11 12">
    <name type="scientific">Anaeromyxobacter diazotrophicus</name>
    <dbReference type="NCBI Taxonomy" id="2590199"/>
    <lineage>
        <taxon>Bacteria</taxon>
        <taxon>Pseudomonadati</taxon>
        <taxon>Myxococcota</taxon>
        <taxon>Myxococcia</taxon>
        <taxon>Myxococcales</taxon>
        <taxon>Cystobacterineae</taxon>
        <taxon>Anaeromyxobacteraceae</taxon>
        <taxon>Anaeromyxobacter</taxon>
    </lineage>
</organism>
<evidence type="ECO:0000256" key="2">
    <source>
        <dbReference type="ARBA" id="ARBA00022490"/>
    </source>
</evidence>
<comment type="subunit">
    <text evidence="9 10">Homodimer. Probably interacts with PlsY.</text>
</comment>
<dbReference type="GO" id="GO:0006633">
    <property type="term" value="P:fatty acid biosynthetic process"/>
    <property type="evidence" value="ECO:0007669"/>
    <property type="project" value="UniProtKB-UniRule"/>
</dbReference>
<dbReference type="UniPathway" id="UPA00085"/>
<reference evidence="12" key="1">
    <citation type="journal article" date="2020" name="Appl. Environ. Microbiol.">
        <title>Diazotrophic Anaeromyxobacter Isolates from Soils.</title>
        <authorList>
            <person name="Masuda Y."/>
            <person name="Yamanaka H."/>
            <person name="Xu Z.X."/>
            <person name="Shiratori Y."/>
            <person name="Aono T."/>
            <person name="Amachi S."/>
            <person name="Senoo K."/>
            <person name="Itoh H."/>
        </authorList>
    </citation>
    <scope>NUCLEOTIDE SEQUENCE [LARGE SCALE GENOMIC DNA]</scope>
    <source>
        <strain evidence="12">R267</strain>
    </source>
</reference>